<feature type="transmembrane region" description="Helical" evidence="1">
    <location>
        <begin position="20"/>
        <end position="44"/>
    </location>
</feature>
<sequence>MDIRINLATRYFYNTRKVNTGIAAVVLVLLLLLAYNIASLVANVSTERALKKDMGILQARFDESAKGITEKQYRDLLKKIAEANAVIGKKAFDWLLLLNRLEEVVPEGVALGAIDPSLKDGTLKLSGAARSFGALRSLMENLESSTHFTDVLLLNQGQLSVGEKQKGISFTVTCKVDFT</sequence>
<keyword evidence="1" id="KW-1133">Transmembrane helix</keyword>
<organism evidence="2 3">
    <name type="scientific">Geobacter soli</name>
    <dbReference type="NCBI Taxonomy" id="1510391"/>
    <lineage>
        <taxon>Bacteria</taxon>
        <taxon>Pseudomonadati</taxon>
        <taxon>Thermodesulfobacteriota</taxon>
        <taxon>Desulfuromonadia</taxon>
        <taxon>Geobacterales</taxon>
        <taxon>Geobacteraceae</taxon>
        <taxon>Geobacter</taxon>
    </lineage>
</organism>
<dbReference type="Proteomes" id="UP000031433">
    <property type="component" value="Unassembled WGS sequence"/>
</dbReference>
<comment type="caution">
    <text evidence="2">The sequence shown here is derived from an EMBL/GenBank/DDBJ whole genome shotgun (WGS) entry which is preliminary data.</text>
</comment>
<reference evidence="2 3" key="1">
    <citation type="submission" date="2015-01" db="EMBL/GenBank/DDBJ databases">
        <title>Genome sequence of the anaerobic bacterium Geobacter soli GSS01, a dissimilatory Fe(III) reducer from soil.</title>
        <authorList>
            <person name="Yang G."/>
            <person name="Zhou S."/>
        </authorList>
    </citation>
    <scope>NUCLEOTIDE SEQUENCE [LARGE SCALE GENOMIC DNA]</scope>
    <source>
        <strain evidence="2 3">GSS01</strain>
    </source>
</reference>
<dbReference type="RefSeq" id="WP_039644472.1">
    <property type="nucleotide sequence ID" value="NZ_JXBL01000001.1"/>
</dbReference>
<protein>
    <submittedName>
        <fullName evidence="2">Fimbrial protein</fullName>
    </submittedName>
</protein>
<accession>A0A0C1U2Z7</accession>
<dbReference type="GO" id="GO:0043683">
    <property type="term" value="P:type IV pilus assembly"/>
    <property type="evidence" value="ECO:0007669"/>
    <property type="project" value="TreeGrafter"/>
</dbReference>
<proteinExistence type="predicted"/>
<dbReference type="InterPro" id="IPR007813">
    <property type="entry name" value="PilN"/>
</dbReference>
<dbReference type="PANTHER" id="PTHR40278">
    <property type="entry name" value="DNA UTILIZATION PROTEIN HOFN"/>
    <property type="match status" value="1"/>
</dbReference>
<dbReference type="AlphaFoldDB" id="A0A0C1U2Z7"/>
<evidence type="ECO:0000313" key="3">
    <source>
        <dbReference type="Proteomes" id="UP000031433"/>
    </source>
</evidence>
<dbReference type="InterPro" id="IPR052534">
    <property type="entry name" value="Extracell_DNA_Util/SecSys_Comp"/>
</dbReference>
<evidence type="ECO:0000256" key="1">
    <source>
        <dbReference type="SAM" id="Phobius"/>
    </source>
</evidence>
<keyword evidence="1" id="KW-0472">Membrane</keyword>
<dbReference type="GO" id="GO:0043107">
    <property type="term" value="P:type IV pilus-dependent motility"/>
    <property type="evidence" value="ECO:0007669"/>
    <property type="project" value="TreeGrafter"/>
</dbReference>
<dbReference type="EMBL" id="JXBL01000001">
    <property type="protein sequence ID" value="KIE42165.1"/>
    <property type="molecule type" value="Genomic_DNA"/>
</dbReference>
<keyword evidence="1" id="KW-0812">Transmembrane</keyword>
<dbReference type="Pfam" id="PF05137">
    <property type="entry name" value="PilN"/>
    <property type="match status" value="1"/>
</dbReference>
<evidence type="ECO:0000313" key="2">
    <source>
        <dbReference type="EMBL" id="KIE42165.1"/>
    </source>
</evidence>
<gene>
    <name evidence="2" type="ORF">SE37_05790</name>
</gene>
<name>A0A0C1U2Z7_9BACT</name>
<keyword evidence="3" id="KW-1185">Reference proteome</keyword>
<dbReference type="PANTHER" id="PTHR40278:SF2">
    <property type="entry name" value="TYPE IV PILUS INNER MEMBRANE COMPONENT PILN"/>
    <property type="match status" value="1"/>
</dbReference>